<dbReference type="OrthoDB" id="8188202at2759"/>
<proteinExistence type="predicted"/>
<evidence type="ECO:0000313" key="2">
    <source>
        <dbReference type="EMBL" id="RZF46347.1"/>
    </source>
</evidence>
<protein>
    <submittedName>
        <fullName evidence="2">Uncharacterized protein</fullName>
    </submittedName>
</protein>
<dbReference type="EMBL" id="QKKF02006412">
    <property type="protein sequence ID" value="RZF46347.1"/>
    <property type="molecule type" value="Genomic_DNA"/>
</dbReference>
<accession>A0A482XKY3</accession>
<keyword evidence="3" id="KW-1185">Reference proteome</keyword>
<name>A0A482XKY3_LAOST</name>
<dbReference type="STRING" id="195883.A0A482XKY3"/>
<evidence type="ECO:0000256" key="1">
    <source>
        <dbReference type="SAM" id="MobiDB-lite"/>
    </source>
</evidence>
<dbReference type="Proteomes" id="UP000291343">
    <property type="component" value="Unassembled WGS sequence"/>
</dbReference>
<feature type="region of interest" description="Disordered" evidence="1">
    <location>
        <begin position="206"/>
        <end position="229"/>
    </location>
</feature>
<gene>
    <name evidence="2" type="ORF">LSTR_LSTR017595</name>
</gene>
<comment type="caution">
    <text evidence="2">The sequence shown here is derived from an EMBL/GenBank/DDBJ whole genome shotgun (WGS) entry which is preliminary data.</text>
</comment>
<dbReference type="InParanoid" id="A0A482XKY3"/>
<evidence type="ECO:0000313" key="3">
    <source>
        <dbReference type="Proteomes" id="UP000291343"/>
    </source>
</evidence>
<dbReference type="AlphaFoldDB" id="A0A482XKY3"/>
<organism evidence="2 3">
    <name type="scientific">Laodelphax striatellus</name>
    <name type="common">Small brown planthopper</name>
    <name type="synonym">Delphax striatella</name>
    <dbReference type="NCBI Taxonomy" id="195883"/>
    <lineage>
        <taxon>Eukaryota</taxon>
        <taxon>Metazoa</taxon>
        <taxon>Ecdysozoa</taxon>
        <taxon>Arthropoda</taxon>
        <taxon>Hexapoda</taxon>
        <taxon>Insecta</taxon>
        <taxon>Pterygota</taxon>
        <taxon>Neoptera</taxon>
        <taxon>Paraneoptera</taxon>
        <taxon>Hemiptera</taxon>
        <taxon>Auchenorrhyncha</taxon>
        <taxon>Fulgoroidea</taxon>
        <taxon>Delphacidae</taxon>
        <taxon>Criomorphinae</taxon>
        <taxon>Laodelphax</taxon>
    </lineage>
</organism>
<sequence length="229" mass="25173">MMAMTVRQVKRQKKLSTVAKLVPPSCFFVKGEVDSPCTSGNSAYKPVPPPKRVLVLTSHPQEAGGSSTPPPPYRMPPYPLYHSHEPPQSATAVATNVTHFQPPIPGAAIDTTAPLSSPHHSNLHTHSSKFPIEREVILSSGDKNSKIPILNEYRKRSKAVIAPDAPNKQLAWTEDKNRCGDPTMQVNASQETMPVHQVYKAQPMTLLDSSQMSEPSPIRPQDHMNGYSR</sequence>
<reference evidence="2 3" key="1">
    <citation type="journal article" date="2017" name="Gigascience">
        <title>Genome sequence of the small brown planthopper, Laodelphax striatellus.</title>
        <authorList>
            <person name="Zhu J."/>
            <person name="Jiang F."/>
            <person name="Wang X."/>
            <person name="Yang P."/>
            <person name="Bao Y."/>
            <person name="Zhao W."/>
            <person name="Wang W."/>
            <person name="Lu H."/>
            <person name="Wang Q."/>
            <person name="Cui N."/>
            <person name="Li J."/>
            <person name="Chen X."/>
            <person name="Luo L."/>
            <person name="Yu J."/>
            <person name="Kang L."/>
            <person name="Cui F."/>
        </authorList>
    </citation>
    <scope>NUCLEOTIDE SEQUENCE [LARGE SCALE GENOMIC DNA]</scope>
    <source>
        <strain evidence="2">Lst14</strain>
    </source>
</reference>